<evidence type="ECO:0000256" key="4">
    <source>
        <dbReference type="ARBA" id="ARBA00023136"/>
    </source>
</evidence>
<gene>
    <name evidence="6" type="ORF">GM415_16910</name>
</gene>
<keyword evidence="7" id="KW-1185">Reference proteome</keyword>
<name>A0A6I6JHS0_9BACT</name>
<sequence>MIRSPDWTDRLAIASGNCSAKKGKSAAWPCWSPGTIRPHRSVSPISTPGNCAWKEAALLPWRDVAAETRLPFPPWIMLILCPLLSLLAIVWHGPWSLPVLAAVEGVLLVLARPGKKMLLRLALAAFWQTAVITGLYVLRYDMSQWQGGMDISFRLILVFVPGMLTVRLVPPSSLERILGRILPGNLAFVASCCLRFFPLLLDRIRIIHEAQVLRGARVMPRELLSPRNWPDAVICIGFPAIVQSIELATEIADSAKARGFEMHARRTLWPQDLNRQPAKPVTPTEAKQ</sequence>
<keyword evidence="3 5" id="KW-1133">Transmembrane helix</keyword>
<feature type="transmembrane region" description="Helical" evidence="5">
    <location>
        <begin position="181"/>
        <end position="201"/>
    </location>
</feature>
<dbReference type="AlphaFoldDB" id="A0A6I6JHS0"/>
<organism evidence="6 7">
    <name type="scientific">Pseudodesulfovibrio cashew</name>
    <dbReference type="NCBI Taxonomy" id="2678688"/>
    <lineage>
        <taxon>Bacteria</taxon>
        <taxon>Pseudomonadati</taxon>
        <taxon>Thermodesulfobacteriota</taxon>
        <taxon>Desulfovibrionia</taxon>
        <taxon>Desulfovibrionales</taxon>
        <taxon>Desulfovibrionaceae</taxon>
    </lineage>
</organism>
<evidence type="ECO:0008006" key="8">
    <source>
        <dbReference type="Google" id="ProtNLM"/>
    </source>
</evidence>
<feature type="transmembrane region" description="Helical" evidence="5">
    <location>
        <begin position="118"/>
        <end position="139"/>
    </location>
</feature>
<protein>
    <recommendedName>
        <fullName evidence="8">Energy-coupling factor transporter transmembrane protein EcfT</fullName>
    </recommendedName>
</protein>
<feature type="transmembrane region" description="Helical" evidence="5">
    <location>
        <begin position="151"/>
        <end position="169"/>
    </location>
</feature>
<dbReference type="CDD" id="cd16914">
    <property type="entry name" value="EcfT"/>
    <property type="match status" value="1"/>
</dbReference>
<dbReference type="Proteomes" id="UP000428328">
    <property type="component" value="Chromosome"/>
</dbReference>
<evidence type="ECO:0000313" key="6">
    <source>
        <dbReference type="EMBL" id="QGY41731.1"/>
    </source>
</evidence>
<accession>A0A6I6JHS0</accession>
<proteinExistence type="predicted"/>
<keyword evidence="2 5" id="KW-0812">Transmembrane</keyword>
<evidence type="ECO:0000313" key="7">
    <source>
        <dbReference type="Proteomes" id="UP000428328"/>
    </source>
</evidence>
<evidence type="ECO:0000256" key="2">
    <source>
        <dbReference type="ARBA" id="ARBA00022692"/>
    </source>
</evidence>
<feature type="transmembrane region" description="Helical" evidence="5">
    <location>
        <begin position="72"/>
        <end position="89"/>
    </location>
</feature>
<dbReference type="InterPro" id="IPR003339">
    <property type="entry name" value="ABC/ECF_trnsptr_transmembrane"/>
</dbReference>
<dbReference type="KEGG" id="psel:GM415_16910"/>
<comment type="subcellular location">
    <subcellularLocation>
        <location evidence="1">Membrane</location>
        <topology evidence="1">Multi-pass membrane protein</topology>
    </subcellularLocation>
</comment>
<evidence type="ECO:0000256" key="3">
    <source>
        <dbReference type="ARBA" id="ARBA00022989"/>
    </source>
</evidence>
<evidence type="ECO:0000256" key="1">
    <source>
        <dbReference type="ARBA" id="ARBA00004141"/>
    </source>
</evidence>
<dbReference type="Pfam" id="PF02361">
    <property type="entry name" value="CbiQ"/>
    <property type="match status" value="1"/>
</dbReference>
<dbReference type="EMBL" id="CP046400">
    <property type="protein sequence ID" value="QGY41731.1"/>
    <property type="molecule type" value="Genomic_DNA"/>
</dbReference>
<evidence type="ECO:0000256" key="5">
    <source>
        <dbReference type="SAM" id="Phobius"/>
    </source>
</evidence>
<dbReference type="GO" id="GO:0005886">
    <property type="term" value="C:plasma membrane"/>
    <property type="evidence" value="ECO:0007669"/>
    <property type="project" value="UniProtKB-ARBA"/>
</dbReference>
<keyword evidence="4 5" id="KW-0472">Membrane</keyword>
<reference evidence="6 7" key="1">
    <citation type="submission" date="2019-11" db="EMBL/GenBank/DDBJ databases">
        <authorList>
            <person name="Zheng R.K."/>
            <person name="Sun C.M."/>
        </authorList>
    </citation>
    <scope>NUCLEOTIDE SEQUENCE [LARGE SCALE GENOMIC DNA]</scope>
    <source>
        <strain evidence="6 7">SRB007</strain>
    </source>
</reference>